<protein>
    <submittedName>
        <fullName evidence="2">Uncharacterized protein</fullName>
    </submittedName>
</protein>
<gene>
    <name evidence="2" type="ORF">DPMN_015159</name>
</gene>
<proteinExistence type="predicted"/>
<evidence type="ECO:0000313" key="3">
    <source>
        <dbReference type="Proteomes" id="UP000828390"/>
    </source>
</evidence>
<name>A0A9D4NAP5_DREPO</name>
<dbReference type="AlphaFoldDB" id="A0A9D4NAP5"/>
<keyword evidence="3" id="KW-1185">Reference proteome</keyword>
<feature type="region of interest" description="Disordered" evidence="1">
    <location>
        <begin position="1"/>
        <end position="22"/>
    </location>
</feature>
<reference evidence="2" key="1">
    <citation type="journal article" date="2019" name="bioRxiv">
        <title>The Genome of the Zebra Mussel, Dreissena polymorpha: A Resource for Invasive Species Research.</title>
        <authorList>
            <person name="McCartney M.A."/>
            <person name="Auch B."/>
            <person name="Kono T."/>
            <person name="Mallez S."/>
            <person name="Zhang Y."/>
            <person name="Obille A."/>
            <person name="Becker A."/>
            <person name="Abrahante J.E."/>
            <person name="Garbe J."/>
            <person name="Badalamenti J.P."/>
            <person name="Herman A."/>
            <person name="Mangelson H."/>
            <person name="Liachko I."/>
            <person name="Sullivan S."/>
            <person name="Sone E.D."/>
            <person name="Koren S."/>
            <person name="Silverstein K.A.T."/>
            <person name="Beckman K.B."/>
            <person name="Gohl D.M."/>
        </authorList>
    </citation>
    <scope>NUCLEOTIDE SEQUENCE</scope>
    <source>
        <strain evidence="2">Duluth1</strain>
        <tissue evidence="2">Whole animal</tissue>
    </source>
</reference>
<dbReference type="EMBL" id="JAIWYP010000001">
    <property type="protein sequence ID" value="KAH3891068.1"/>
    <property type="molecule type" value="Genomic_DNA"/>
</dbReference>
<feature type="compositionally biased region" description="Basic and acidic residues" evidence="1">
    <location>
        <begin position="1"/>
        <end position="14"/>
    </location>
</feature>
<evidence type="ECO:0000256" key="1">
    <source>
        <dbReference type="SAM" id="MobiDB-lite"/>
    </source>
</evidence>
<organism evidence="2 3">
    <name type="scientific">Dreissena polymorpha</name>
    <name type="common">Zebra mussel</name>
    <name type="synonym">Mytilus polymorpha</name>
    <dbReference type="NCBI Taxonomy" id="45954"/>
    <lineage>
        <taxon>Eukaryota</taxon>
        <taxon>Metazoa</taxon>
        <taxon>Spiralia</taxon>
        <taxon>Lophotrochozoa</taxon>
        <taxon>Mollusca</taxon>
        <taxon>Bivalvia</taxon>
        <taxon>Autobranchia</taxon>
        <taxon>Heteroconchia</taxon>
        <taxon>Euheterodonta</taxon>
        <taxon>Imparidentia</taxon>
        <taxon>Neoheterodontei</taxon>
        <taxon>Myida</taxon>
        <taxon>Dreissenoidea</taxon>
        <taxon>Dreissenidae</taxon>
        <taxon>Dreissena</taxon>
    </lineage>
</organism>
<accession>A0A9D4NAP5</accession>
<reference evidence="2" key="2">
    <citation type="submission" date="2020-11" db="EMBL/GenBank/DDBJ databases">
        <authorList>
            <person name="McCartney M.A."/>
            <person name="Auch B."/>
            <person name="Kono T."/>
            <person name="Mallez S."/>
            <person name="Becker A."/>
            <person name="Gohl D.M."/>
            <person name="Silverstein K.A.T."/>
            <person name="Koren S."/>
            <person name="Bechman K.B."/>
            <person name="Herman A."/>
            <person name="Abrahante J.E."/>
            <person name="Garbe J."/>
        </authorList>
    </citation>
    <scope>NUCLEOTIDE SEQUENCE</scope>
    <source>
        <strain evidence="2">Duluth1</strain>
        <tissue evidence="2">Whole animal</tissue>
    </source>
</reference>
<sequence length="52" mass="6050">MEAISDKYYDDTPRKSSGQWQKTMESSPLLRFMEHTFLDGFAYMKVTMGHVG</sequence>
<dbReference type="Proteomes" id="UP000828390">
    <property type="component" value="Unassembled WGS sequence"/>
</dbReference>
<evidence type="ECO:0000313" key="2">
    <source>
        <dbReference type="EMBL" id="KAH3891068.1"/>
    </source>
</evidence>
<comment type="caution">
    <text evidence="2">The sequence shown here is derived from an EMBL/GenBank/DDBJ whole genome shotgun (WGS) entry which is preliminary data.</text>
</comment>